<dbReference type="NCBIfam" id="TIGR00152">
    <property type="entry name" value="dephospho-CoA kinase"/>
    <property type="match status" value="1"/>
</dbReference>
<dbReference type="PROSITE" id="PS51219">
    <property type="entry name" value="DPCK"/>
    <property type="match status" value="1"/>
</dbReference>
<dbReference type="GO" id="GO:0015937">
    <property type="term" value="P:coenzyme A biosynthetic process"/>
    <property type="evidence" value="ECO:0007669"/>
    <property type="project" value="UniProtKB-UniRule"/>
</dbReference>
<dbReference type="GO" id="GO:0004140">
    <property type="term" value="F:dephospho-CoA kinase activity"/>
    <property type="evidence" value="ECO:0007669"/>
    <property type="project" value="UniProtKB-UniRule"/>
</dbReference>
<dbReference type="GO" id="GO:0005524">
    <property type="term" value="F:ATP binding"/>
    <property type="evidence" value="ECO:0007669"/>
    <property type="project" value="UniProtKB-UniRule"/>
</dbReference>
<evidence type="ECO:0000313" key="8">
    <source>
        <dbReference type="Proteomes" id="UP000185895"/>
    </source>
</evidence>
<organism evidence="7 8">
    <name type="scientific">Acinetobacter qingfengensis</name>
    <dbReference type="NCBI Taxonomy" id="1262585"/>
    <lineage>
        <taxon>Bacteria</taxon>
        <taxon>Pseudomonadati</taxon>
        <taxon>Pseudomonadota</taxon>
        <taxon>Gammaproteobacteria</taxon>
        <taxon>Moraxellales</taxon>
        <taxon>Moraxellaceae</taxon>
        <taxon>Acinetobacter</taxon>
    </lineage>
</organism>
<keyword evidence="8" id="KW-1185">Reference proteome</keyword>
<keyword evidence="5 7" id="KW-0418">Kinase</keyword>
<protein>
    <recommendedName>
        <fullName evidence="5 6">Dephospho-CoA kinase</fullName>
        <ecNumber evidence="5 6">2.7.1.24</ecNumber>
    </recommendedName>
    <alternativeName>
        <fullName evidence="5">Dephosphocoenzyme A kinase</fullName>
    </alternativeName>
</protein>
<dbReference type="GO" id="GO:0005737">
    <property type="term" value="C:cytoplasm"/>
    <property type="evidence" value="ECO:0007669"/>
    <property type="project" value="UniProtKB-SubCell"/>
</dbReference>
<gene>
    <name evidence="5" type="primary">coaE</name>
    <name evidence="7" type="ORF">BJI46_09650</name>
</gene>
<comment type="caution">
    <text evidence="7">The sequence shown here is derived from an EMBL/GenBank/DDBJ whole genome shotgun (WGS) entry which is preliminary data.</text>
</comment>
<keyword evidence="3 5" id="KW-0067">ATP-binding</keyword>
<dbReference type="PANTHER" id="PTHR10695:SF46">
    <property type="entry name" value="BIFUNCTIONAL COENZYME A SYNTHASE-RELATED"/>
    <property type="match status" value="1"/>
</dbReference>
<dbReference type="SUPFAM" id="SSF52540">
    <property type="entry name" value="P-loop containing nucleoside triphosphate hydrolases"/>
    <property type="match status" value="1"/>
</dbReference>
<dbReference type="Pfam" id="PF01121">
    <property type="entry name" value="CoaE"/>
    <property type="match status" value="1"/>
</dbReference>
<dbReference type="EC" id="2.7.1.24" evidence="5 6"/>
<evidence type="ECO:0000256" key="4">
    <source>
        <dbReference type="ARBA" id="ARBA00022993"/>
    </source>
</evidence>
<keyword evidence="5" id="KW-0808">Transferase</keyword>
<dbReference type="STRING" id="1262585.BJI46_09650"/>
<dbReference type="InterPro" id="IPR027417">
    <property type="entry name" value="P-loop_NTPase"/>
</dbReference>
<dbReference type="UniPathway" id="UPA00241">
    <property type="reaction ID" value="UER00356"/>
</dbReference>
<dbReference type="CDD" id="cd02022">
    <property type="entry name" value="DPCK"/>
    <property type="match status" value="1"/>
</dbReference>
<accession>A0A1E7RDQ3</accession>
<keyword evidence="2 5" id="KW-0547">Nucleotide-binding</keyword>
<comment type="function">
    <text evidence="5">Catalyzes the phosphorylation of the 3'-hydroxyl group of dephosphocoenzyme A to form coenzyme A.</text>
</comment>
<name>A0A1E7RDQ3_9GAMM</name>
<proteinExistence type="inferred from homology"/>
<dbReference type="EMBL" id="MKKK01000008">
    <property type="protein sequence ID" value="OEY97484.1"/>
    <property type="molecule type" value="Genomic_DNA"/>
</dbReference>
<evidence type="ECO:0000256" key="5">
    <source>
        <dbReference type="HAMAP-Rule" id="MF_00376"/>
    </source>
</evidence>
<dbReference type="AlphaFoldDB" id="A0A1E7RDQ3"/>
<evidence type="ECO:0000256" key="6">
    <source>
        <dbReference type="NCBIfam" id="TIGR00152"/>
    </source>
</evidence>
<dbReference type="Gene3D" id="3.40.50.300">
    <property type="entry name" value="P-loop containing nucleotide triphosphate hydrolases"/>
    <property type="match status" value="1"/>
</dbReference>
<evidence type="ECO:0000256" key="3">
    <source>
        <dbReference type="ARBA" id="ARBA00022840"/>
    </source>
</evidence>
<sequence length="202" mass="23061">MHLIIGLAGGIGSGKTAASQWFEQQGITVVDADIVAREVVQPDSLALQRICHAFGEWVLLDDGQLNRKALREYIFNHPEARQQLEEITHPIIRQEILRQLQMAQSPYVILVSPLLFETKQHHLVQRTLLIDVPESLQLQRATQRDVQSTEQIAKIIATQMPRAKKQQLADDIVINDGHLEHLYQQLQPLHTYYLSLAKVNRT</sequence>
<dbReference type="Proteomes" id="UP000185895">
    <property type="component" value="Unassembled WGS sequence"/>
</dbReference>
<evidence type="ECO:0000256" key="2">
    <source>
        <dbReference type="ARBA" id="ARBA00022741"/>
    </source>
</evidence>
<comment type="similarity">
    <text evidence="1 5">Belongs to the CoaE family.</text>
</comment>
<dbReference type="InterPro" id="IPR001977">
    <property type="entry name" value="Depp_CoAkinase"/>
</dbReference>
<keyword evidence="4 5" id="KW-0173">Coenzyme A biosynthesis</keyword>
<dbReference type="OrthoDB" id="9812943at2"/>
<comment type="pathway">
    <text evidence="5">Cofactor biosynthesis; coenzyme A biosynthesis; CoA from (R)-pantothenate: step 5/5.</text>
</comment>
<evidence type="ECO:0000256" key="1">
    <source>
        <dbReference type="ARBA" id="ARBA00009018"/>
    </source>
</evidence>
<dbReference type="HAMAP" id="MF_00376">
    <property type="entry name" value="Dephospho_CoA_kinase"/>
    <property type="match status" value="1"/>
</dbReference>
<reference evidence="7 8" key="1">
    <citation type="submission" date="2016-09" db="EMBL/GenBank/DDBJ databases">
        <authorList>
            <person name="Capua I."/>
            <person name="De Benedictis P."/>
            <person name="Joannis T."/>
            <person name="Lombin L.H."/>
            <person name="Cattoli G."/>
        </authorList>
    </citation>
    <scope>NUCLEOTIDE SEQUENCE [LARGE SCALE GENOMIC DNA]</scope>
    <source>
        <strain evidence="7 8">ANC 4671</strain>
    </source>
</reference>
<dbReference type="RefSeq" id="WP_070069071.1">
    <property type="nucleotide sequence ID" value="NZ_MKKK01000008.1"/>
</dbReference>
<keyword evidence="5" id="KW-0963">Cytoplasm</keyword>
<comment type="subcellular location">
    <subcellularLocation>
        <location evidence="5">Cytoplasm</location>
    </subcellularLocation>
</comment>
<evidence type="ECO:0000313" key="7">
    <source>
        <dbReference type="EMBL" id="OEY97484.1"/>
    </source>
</evidence>
<comment type="catalytic activity">
    <reaction evidence="5">
        <text>3'-dephospho-CoA + ATP = ADP + CoA + H(+)</text>
        <dbReference type="Rhea" id="RHEA:18245"/>
        <dbReference type="ChEBI" id="CHEBI:15378"/>
        <dbReference type="ChEBI" id="CHEBI:30616"/>
        <dbReference type="ChEBI" id="CHEBI:57287"/>
        <dbReference type="ChEBI" id="CHEBI:57328"/>
        <dbReference type="ChEBI" id="CHEBI:456216"/>
        <dbReference type="EC" id="2.7.1.24"/>
    </reaction>
</comment>
<dbReference type="PANTHER" id="PTHR10695">
    <property type="entry name" value="DEPHOSPHO-COA KINASE-RELATED"/>
    <property type="match status" value="1"/>
</dbReference>
<feature type="binding site" evidence="5">
    <location>
        <begin position="12"/>
        <end position="17"/>
    </location>
    <ligand>
        <name>ATP</name>
        <dbReference type="ChEBI" id="CHEBI:30616"/>
    </ligand>
</feature>